<dbReference type="AlphaFoldDB" id="A0A3B1E5E7"/>
<feature type="transmembrane region" description="Helical" evidence="8">
    <location>
        <begin position="157"/>
        <end position="174"/>
    </location>
</feature>
<organism evidence="10">
    <name type="scientific">hydrothermal vent metagenome</name>
    <dbReference type="NCBI Taxonomy" id="652676"/>
    <lineage>
        <taxon>unclassified sequences</taxon>
        <taxon>metagenomes</taxon>
        <taxon>ecological metagenomes</taxon>
    </lineage>
</organism>
<feature type="transmembrane region" description="Helical" evidence="8">
    <location>
        <begin position="428"/>
        <end position="449"/>
    </location>
</feature>
<name>A0A3B1E5E7_9ZZZZ</name>
<sequence length="589" mass="67526">MTIEQPVIRTPNSSRWSKQQWTLFVLIFSLIAGVVYFYNLGEERTISSHEGFAIIPAGEMLKSGDWVVPMFGGLPRLQKPPLPYWTVAVSSLLWGETEQINLAAARLPAAISAVLLAIFMGYWAFRWYGKSAAIGTLFVQLTSLYMIMYGRKAEVDMLNFLLMTVAMFLIIESAPSDSQKRYHARWIGIFALLSLSWLAKFHYGLAMVIAPCGLYYLIQKRYKEVINFFHPIGLMLLAAAVIIWPHLVTQRLPEAWEIWNSELVVRATGTLDGLQFPIWFYLPLLFWLTLPWTPLALSAIPHSAWRAWKRKDAHERFLWIWFLVQLAIVTIQPNKHKHYIMAALPVFSLWSGQAFARIVARVRDGKPFLNKPWAYLWATVIIAGPTIAAILSIKSWPFLINPILVVSIIPILLGLIALWFFYQKRFTWGGSFALIALLVLYIGTVGWIIPGRDHRLPVVYFMQEIRSSLSAEENICVFRIGQDPMIYYLQQPAFRAEDKELLQKELDKQQRVFVVTQKGHLEQLSQMGEVHVLKTLTTPPNCPPPQYIIHKRLLLAELTTFQYVQKNGTSLPRTSQAVNHKKTASNQRE</sequence>
<evidence type="ECO:0000256" key="5">
    <source>
        <dbReference type="ARBA" id="ARBA00022692"/>
    </source>
</evidence>
<dbReference type="Pfam" id="PF13231">
    <property type="entry name" value="PMT_2"/>
    <property type="match status" value="1"/>
</dbReference>
<gene>
    <name evidence="10" type="ORF">MNBD_PLANCTO02-1934</name>
</gene>
<dbReference type="PANTHER" id="PTHR33908">
    <property type="entry name" value="MANNOSYLTRANSFERASE YKCB-RELATED"/>
    <property type="match status" value="1"/>
</dbReference>
<dbReference type="InterPro" id="IPR050297">
    <property type="entry name" value="LipidA_mod_glycosyltrf_83"/>
</dbReference>
<feature type="transmembrane region" description="Helical" evidence="8">
    <location>
        <begin position="20"/>
        <end position="38"/>
    </location>
</feature>
<dbReference type="PANTHER" id="PTHR33908:SF3">
    <property type="entry name" value="UNDECAPRENYL PHOSPHATE-ALPHA-4-AMINO-4-DEOXY-L-ARABINOSE ARABINOSYL TRANSFERASE"/>
    <property type="match status" value="1"/>
</dbReference>
<feature type="transmembrane region" description="Helical" evidence="8">
    <location>
        <begin position="186"/>
        <end position="218"/>
    </location>
</feature>
<keyword evidence="7 8" id="KW-0472">Membrane</keyword>
<evidence type="ECO:0000256" key="1">
    <source>
        <dbReference type="ARBA" id="ARBA00004651"/>
    </source>
</evidence>
<evidence type="ECO:0000256" key="3">
    <source>
        <dbReference type="ARBA" id="ARBA00022676"/>
    </source>
</evidence>
<comment type="subcellular location">
    <subcellularLocation>
        <location evidence="1">Cell membrane</location>
        <topology evidence="1">Multi-pass membrane protein</topology>
    </subcellularLocation>
</comment>
<feature type="transmembrane region" description="Helical" evidence="8">
    <location>
        <begin position="339"/>
        <end position="360"/>
    </location>
</feature>
<dbReference type="GO" id="GO:0008610">
    <property type="term" value="P:lipid biosynthetic process"/>
    <property type="evidence" value="ECO:0007669"/>
    <property type="project" value="UniProtKB-ARBA"/>
</dbReference>
<evidence type="ECO:0000256" key="4">
    <source>
        <dbReference type="ARBA" id="ARBA00022679"/>
    </source>
</evidence>
<feature type="transmembrane region" description="Helical" evidence="8">
    <location>
        <begin position="107"/>
        <end position="125"/>
    </location>
</feature>
<dbReference type="InterPro" id="IPR038731">
    <property type="entry name" value="RgtA/B/C-like"/>
</dbReference>
<dbReference type="GO" id="GO:0010041">
    <property type="term" value="P:response to iron(III) ion"/>
    <property type="evidence" value="ECO:0007669"/>
    <property type="project" value="TreeGrafter"/>
</dbReference>
<feature type="transmembrane region" description="Helical" evidence="8">
    <location>
        <begin position="399"/>
        <end position="421"/>
    </location>
</feature>
<accession>A0A3B1E5E7</accession>
<keyword evidence="4 10" id="KW-0808">Transferase</keyword>
<dbReference type="EMBL" id="UOGL01000164">
    <property type="protein sequence ID" value="VAX38097.1"/>
    <property type="molecule type" value="Genomic_DNA"/>
</dbReference>
<keyword evidence="2" id="KW-1003">Cell membrane</keyword>
<feature type="transmembrane region" description="Helical" evidence="8">
    <location>
        <begin position="278"/>
        <end position="297"/>
    </location>
</feature>
<evidence type="ECO:0000256" key="7">
    <source>
        <dbReference type="ARBA" id="ARBA00023136"/>
    </source>
</evidence>
<reference evidence="10" key="1">
    <citation type="submission" date="2018-06" db="EMBL/GenBank/DDBJ databases">
        <authorList>
            <person name="Zhirakovskaya E."/>
        </authorList>
    </citation>
    <scope>NUCLEOTIDE SEQUENCE</scope>
</reference>
<evidence type="ECO:0000256" key="2">
    <source>
        <dbReference type="ARBA" id="ARBA00022475"/>
    </source>
</evidence>
<evidence type="ECO:0000259" key="9">
    <source>
        <dbReference type="Pfam" id="PF13231"/>
    </source>
</evidence>
<evidence type="ECO:0000313" key="10">
    <source>
        <dbReference type="EMBL" id="VAX38097.1"/>
    </source>
</evidence>
<evidence type="ECO:0000256" key="8">
    <source>
        <dbReference type="SAM" id="Phobius"/>
    </source>
</evidence>
<feature type="transmembrane region" description="Helical" evidence="8">
    <location>
        <begin position="317"/>
        <end position="333"/>
    </location>
</feature>
<protein>
    <submittedName>
        <fullName evidence="10">Polymyxin resistance protein ArnT, undecaprenyl phosphate-alpha-L-Ara4N transferase Melittin resistance protein PqaB</fullName>
    </submittedName>
</protein>
<dbReference type="GO" id="GO:0005886">
    <property type="term" value="C:plasma membrane"/>
    <property type="evidence" value="ECO:0007669"/>
    <property type="project" value="UniProtKB-SubCell"/>
</dbReference>
<keyword evidence="5 8" id="KW-0812">Transmembrane</keyword>
<keyword evidence="3" id="KW-0328">Glycosyltransferase</keyword>
<keyword evidence="6 8" id="KW-1133">Transmembrane helix</keyword>
<dbReference type="GO" id="GO:0016763">
    <property type="term" value="F:pentosyltransferase activity"/>
    <property type="evidence" value="ECO:0007669"/>
    <property type="project" value="TreeGrafter"/>
</dbReference>
<evidence type="ECO:0000256" key="6">
    <source>
        <dbReference type="ARBA" id="ARBA00022989"/>
    </source>
</evidence>
<feature type="transmembrane region" description="Helical" evidence="8">
    <location>
        <begin position="372"/>
        <end position="393"/>
    </location>
</feature>
<feature type="domain" description="Glycosyltransferase RgtA/B/C/D-like" evidence="9">
    <location>
        <begin position="79"/>
        <end position="247"/>
    </location>
</feature>
<feature type="transmembrane region" description="Helical" evidence="8">
    <location>
        <begin position="225"/>
        <end position="247"/>
    </location>
</feature>
<proteinExistence type="predicted"/>